<evidence type="ECO:0000313" key="2">
    <source>
        <dbReference type="EMBL" id="CAL6057815.1"/>
    </source>
</evidence>
<keyword evidence="1" id="KW-1133">Transmembrane helix</keyword>
<name>A0ABP1KCZ9_9EUKA</name>
<evidence type="ECO:0008006" key="4">
    <source>
        <dbReference type="Google" id="ProtNLM"/>
    </source>
</evidence>
<dbReference type="Proteomes" id="UP001642409">
    <property type="component" value="Unassembled WGS sequence"/>
</dbReference>
<reference evidence="2 3" key="1">
    <citation type="submission" date="2024-07" db="EMBL/GenBank/DDBJ databases">
        <authorList>
            <person name="Akdeniz Z."/>
        </authorList>
    </citation>
    <scope>NUCLEOTIDE SEQUENCE [LARGE SCALE GENOMIC DNA]</scope>
</reference>
<keyword evidence="3" id="KW-1185">Reference proteome</keyword>
<evidence type="ECO:0000256" key="1">
    <source>
        <dbReference type="SAM" id="Phobius"/>
    </source>
</evidence>
<protein>
    <recommendedName>
        <fullName evidence="4">Transmembrane protein</fullName>
    </recommendedName>
</protein>
<accession>A0ABP1KCZ9</accession>
<gene>
    <name evidence="2" type="ORF">HINF_LOCUS47705</name>
</gene>
<keyword evidence="1" id="KW-0472">Membrane</keyword>
<evidence type="ECO:0000313" key="3">
    <source>
        <dbReference type="Proteomes" id="UP001642409"/>
    </source>
</evidence>
<sequence length="1057" mass="124534">MIAIINSLSQISLETQIIQDLQVQQTIQSYLTSVFNNISKQTQQIITTDAINQQQRSRNYLNTRQNFLGLQELEINNLINFAEQVNCDFPILNRTQVYDQFYNYNSEVDTTKIMQTYKNHYSSKNSHTQECTICSSLYEHIKPIKQNEKDNFLIYDEITIIDKNLNTFIFPYNRYQTEYDARLTLGRFAFNLMDQVDIYIDLNIDQKELELSKLLIIDIVNMVTMNTSIHIYTIGSNIQEIFYDSSDYIQLELILASIKSSQHQSVNFEELLHVFHKNYENNTNITISFIITRGIYGNIHNTKFNSTNFVLINPYFVKPFQHTQIENIAQNKLYKIVQQQKNKLLNYQQHIIVNIKSLNASYIYLNQENNSFKSLRQVNDFFKLQIHNILLNYLDKQIFLTNLITTSQTFGFELSMHFVKAIIVDNQYYGLVAISARQHVAWEEIQTFSDDSINQNCFMITNKTLLSDAQQKLYLNRMTNTNQQGFRPFVSTMDQQQKQLQYGDTISKGIIANSLVMRKTKISQALINNLTVDQLIDLSKYQIYFSNNQKPLTLDSTTFNIKSNYLISTQHQSQMGKIYESTSLNMNRQVLTVMSEEYFEGNSFKPLYNIDMTSSEVMKFDDCSFFKQRFSINYCLDMFDSEINVRIPLSLVNFYQQINGTIYQIPKRSMYNSKYLKQVEQFPVSQFLFNHNITLEEGMLLEITSNVAFYLKLSRLVHSQLRTLQPQKISQCANIRYSMIYVCTKIASNQPTIQLINLKQLDYKHFFHNNVQLMPSNQLFIQESNCVSHYNFDDTVNIIYNPMYQNSEIAYSKFVNNIQYWQQHRLVGSNQKVYIDILKPRSIIDINFMFDDEQQTLFINQYGMFIAYPKQYSVLTPKYIVSQQNMLESTICQPQKLSRKLLRVLFLHGLVKLYYRLEGGRYCIQSQMMNITGTQTITHNETLKLELTQLPQTGIYRIVVIEGNINDFLKDNTLAQCFNFVDDLNQYLDDVLLKRNDLKFQYSNVDYEFTDIYQWKTWVQGQYDPQNFKILQNHFLVEIIVILFLVLAFTYFVFNSS</sequence>
<comment type="caution">
    <text evidence="2">The sequence shown here is derived from an EMBL/GenBank/DDBJ whole genome shotgun (WGS) entry which is preliminary data.</text>
</comment>
<keyword evidence="1" id="KW-0812">Transmembrane</keyword>
<proteinExistence type="predicted"/>
<dbReference type="EMBL" id="CAXDID020000216">
    <property type="protein sequence ID" value="CAL6057815.1"/>
    <property type="molecule type" value="Genomic_DNA"/>
</dbReference>
<feature type="transmembrane region" description="Helical" evidence="1">
    <location>
        <begin position="1035"/>
        <end position="1054"/>
    </location>
</feature>
<organism evidence="2 3">
    <name type="scientific">Hexamita inflata</name>
    <dbReference type="NCBI Taxonomy" id="28002"/>
    <lineage>
        <taxon>Eukaryota</taxon>
        <taxon>Metamonada</taxon>
        <taxon>Diplomonadida</taxon>
        <taxon>Hexamitidae</taxon>
        <taxon>Hexamitinae</taxon>
        <taxon>Hexamita</taxon>
    </lineage>
</organism>